<evidence type="ECO:0000256" key="1">
    <source>
        <dbReference type="ARBA" id="ARBA00004651"/>
    </source>
</evidence>
<dbReference type="AlphaFoldDB" id="A0A132P4U7"/>
<feature type="transmembrane region" description="Helical" evidence="7">
    <location>
        <begin position="164"/>
        <end position="183"/>
    </location>
</feature>
<dbReference type="PANTHER" id="PTHR30012">
    <property type="entry name" value="GENERAL SECRETION PATHWAY PROTEIN"/>
    <property type="match status" value="1"/>
</dbReference>
<keyword evidence="4 7" id="KW-0812">Transmembrane</keyword>
<evidence type="ECO:0000256" key="4">
    <source>
        <dbReference type="ARBA" id="ARBA00022692"/>
    </source>
</evidence>
<comment type="caution">
    <text evidence="9">The sequence shown here is derived from an EMBL/GenBank/DDBJ whole genome shotgun (WGS) entry which is preliminary data.</text>
</comment>
<dbReference type="EMBL" id="LRHK01000001">
    <property type="protein sequence ID" value="KWX17323.1"/>
    <property type="molecule type" value="Genomic_DNA"/>
</dbReference>
<feature type="transmembrane region" description="Helical" evidence="7">
    <location>
        <begin position="120"/>
        <end position="144"/>
    </location>
</feature>
<protein>
    <submittedName>
        <fullName evidence="9">Secretion system protein</fullName>
    </submittedName>
</protein>
<accession>A0A132P4U7</accession>
<gene>
    <name evidence="9" type="ORF">AWT83_01900</name>
</gene>
<dbReference type="PANTHER" id="PTHR30012:SF0">
    <property type="entry name" value="TYPE II SECRETION SYSTEM PROTEIN F-RELATED"/>
    <property type="match status" value="1"/>
</dbReference>
<evidence type="ECO:0000256" key="7">
    <source>
        <dbReference type="SAM" id="Phobius"/>
    </source>
</evidence>
<dbReference type="GO" id="GO:0005886">
    <property type="term" value="C:plasma membrane"/>
    <property type="evidence" value="ECO:0007669"/>
    <property type="project" value="UniProtKB-SubCell"/>
</dbReference>
<sequence>MKKLRKIFGSQNYSKGLTRSQQNQFAQTMGELLLSGFSLQESLYLLLTIRSFPPVILANIQHQLKEGQAFSEVLSQIGYGAEQLVQIELAERHGNLPTTLLEIAKQFRLVEGFRNDLKKLLAYPMLLLTFLLGILFSMRLFVLPQLIGSGMVMQEHWGIQLMQVFHWYVLLFILAVTLLALLVRYRLMKLSPVDQSEWISRQLLIGPIYSLYQSAYLSLEIGKLFHEGFELRQIIVCLKETKQESLIQHLASKLIQGLEAGMSLAEQFQNYRFLSEEFSKIVLQGEAKGSLGKELIFYSEWTRKQLFKRLHHWMQFIQPIIFLGVAALILLVYAAVLLPIYGSIEEVLP</sequence>
<dbReference type="InterPro" id="IPR047692">
    <property type="entry name" value="T4P_ComGB"/>
</dbReference>
<comment type="subcellular location">
    <subcellularLocation>
        <location evidence="1">Cell membrane</location>
        <topology evidence="1">Multi-pass membrane protein</topology>
    </subcellularLocation>
</comment>
<keyword evidence="5 7" id="KW-1133">Transmembrane helix</keyword>
<dbReference type="NCBIfam" id="NF041012">
    <property type="entry name" value="T4P_ComGB"/>
    <property type="match status" value="1"/>
</dbReference>
<feature type="domain" description="Type II secretion system protein GspF" evidence="8">
    <location>
        <begin position="25"/>
        <end position="144"/>
    </location>
</feature>
<dbReference type="Proteomes" id="UP000070452">
    <property type="component" value="Unassembled WGS sequence"/>
</dbReference>
<keyword evidence="3" id="KW-1003">Cell membrane</keyword>
<name>A0A132P4U7_ENTFC</name>
<keyword evidence="6 7" id="KW-0472">Membrane</keyword>
<dbReference type="InterPro" id="IPR042094">
    <property type="entry name" value="T2SS_GspF_sf"/>
</dbReference>
<dbReference type="Gene3D" id="1.20.81.30">
    <property type="entry name" value="Type II secretion system (T2SS), domain F"/>
    <property type="match status" value="2"/>
</dbReference>
<dbReference type="InterPro" id="IPR003004">
    <property type="entry name" value="GspF/PilC"/>
</dbReference>
<evidence type="ECO:0000259" key="8">
    <source>
        <dbReference type="Pfam" id="PF00482"/>
    </source>
</evidence>
<reference evidence="9 10" key="1">
    <citation type="submission" date="2016-01" db="EMBL/GenBank/DDBJ databases">
        <title>Molecular Mechanisms for transfer of large genomic segments between Enterococcus faecium strains.</title>
        <authorList>
            <person name="Garcia-Solache M.A."/>
            <person name="Lebreton F."/>
            <person name="Mclaughlin R.E."/>
            <person name="Whiteaker J.D."/>
            <person name="Gilmore M.S."/>
            <person name="Rice L.B."/>
        </authorList>
    </citation>
    <scope>NUCLEOTIDE SEQUENCE [LARGE SCALE GENOMIC DNA]</scope>
    <source>
        <strain evidence="9 10">D344RRF x C68</strain>
    </source>
</reference>
<dbReference type="Pfam" id="PF00482">
    <property type="entry name" value="T2SSF"/>
    <property type="match status" value="2"/>
</dbReference>
<feature type="transmembrane region" description="Helical" evidence="7">
    <location>
        <begin position="316"/>
        <end position="341"/>
    </location>
</feature>
<evidence type="ECO:0000256" key="5">
    <source>
        <dbReference type="ARBA" id="ARBA00022989"/>
    </source>
</evidence>
<proteinExistence type="inferred from homology"/>
<organism evidence="9 10">
    <name type="scientific">Enterococcus faecium</name>
    <name type="common">Streptococcus faecium</name>
    <dbReference type="NCBI Taxonomy" id="1352"/>
    <lineage>
        <taxon>Bacteria</taxon>
        <taxon>Bacillati</taxon>
        <taxon>Bacillota</taxon>
        <taxon>Bacilli</taxon>
        <taxon>Lactobacillales</taxon>
        <taxon>Enterococcaceae</taxon>
        <taxon>Enterococcus</taxon>
    </lineage>
</organism>
<dbReference type="RefSeq" id="WP_002297580.1">
    <property type="nucleotide sequence ID" value="NZ_CAMRQU010000010.1"/>
</dbReference>
<comment type="similarity">
    <text evidence="2">Belongs to the GSP F family.</text>
</comment>
<evidence type="ECO:0000313" key="10">
    <source>
        <dbReference type="Proteomes" id="UP000070452"/>
    </source>
</evidence>
<evidence type="ECO:0000256" key="3">
    <source>
        <dbReference type="ARBA" id="ARBA00022475"/>
    </source>
</evidence>
<dbReference type="InterPro" id="IPR018076">
    <property type="entry name" value="T2SS_GspF_dom"/>
</dbReference>
<evidence type="ECO:0000256" key="2">
    <source>
        <dbReference type="ARBA" id="ARBA00005745"/>
    </source>
</evidence>
<feature type="domain" description="Type II secretion system protein GspF" evidence="8">
    <location>
        <begin position="224"/>
        <end position="339"/>
    </location>
</feature>
<evidence type="ECO:0000313" key="9">
    <source>
        <dbReference type="EMBL" id="KWX17323.1"/>
    </source>
</evidence>
<evidence type="ECO:0000256" key="6">
    <source>
        <dbReference type="ARBA" id="ARBA00023136"/>
    </source>
</evidence>